<evidence type="ECO:0000313" key="3">
    <source>
        <dbReference type="Proteomes" id="UP000234345"/>
    </source>
</evidence>
<accession>A0A7Z7NGK1</accession>
<name>A0A7Z7NGK1_XANCH</name>
<protein>
    <submittedName>
        <fullName evidence="2">Uncharacterized protein</fullName>
    </submittedName>
</protein>
<evidence type="ECO:0000256" key="1">
    <source>
        <dbReference type="SAM" id="MobiDB-lite"/>
    </source>
</evidence>
<dbReference type="AlphaFoldDB" id="A0A7Z7NGK1"/>
<feature type="region of interest" description="Disordered" evidence="1">
    <location>
        <begin position="54"/>
        <end position="78"/>
    </location>
</feature>
<organism evidence="2 3">
    <name type="scientific">Xanthomonas campestris pv. phaseoli</name>
    <dbReference type="NCBI Taxonomy" id="317013"/>
    <lineage>
        <taxon>Bacteria</taxon>
        <taxon>Pseudomonadati</taxon>
        <taxon>Pseudomonadota</taxon>
        <taxon>Gammaproteobacteria</taxon>
        <taxon>Lysobacterales</taxon>
        <taxon>Lysobacteraceae</taxon>
        <taxon>Xanthomonas</taxon>
    </lineage>
</organism>
<dbReference type="EMBL" id="OCZC01000043">
    <property type="protein sequence ID" value="SOO22756.1"/>
    <property type="molecule type" value="Genomic_DNA"/>
</dbReference>
<proteinExistence type="predicted"/>
<evidence type="ECO:0000313" key="2">
    <source>
        <dbReference type="EMBL" id="SOO22756.1"/>
    </source>
</evidence>
<comment type="caution">
    <text evidence="2">The sequence shown here is derived from an EMBL/GenBank/DDBJ whole genome shotgun (WGS) entry which is preliminary data.</text>
</comment>
<gene>
    <name evidence="2" type="ORF">XFF6991_150520</name>
</gene>
<dbReference type="Proteomes" id="UP000234345">
    <property type="component" value="Unassembled WGS sequence"/>
</dbReference>
<feature type="compositionally biased region" description="Polar residues" evidence="1">
    <location>
        <begin position="65"/>
        <end position="78"/>
    </location>
</feature>
<sequence length="112" mass="12045">MSQPFVQNKKGSSIRQTSFWCGVEAKAAFCKPIAPTNIHIQRFITIPSVSEVTPCARSDPRHHGSASSRGTRSSQAGNISEGYYPAAQLTKGSWQDTLYAMAAALGEDDVAI</sequence>
<reference evidence="2 3" key="1">
    <citation type="submission" date="2017-10" db="EMBL/GenBank/DDBJ databases">
        <authorList>
            <person name="Regsiter A."/>
            <person name="William W."/>
        </authorList>
    </citation>
    <scope>NUCLEOTIDE SEQUENCE [LARGE SCALE GENOMIC DNA]</scope>
    <source>
        <strain evidence="2 3">CFBP6991</strain>
    </source>
</reference>